<feature type="domain" description="TmcB/TmcC TPR repeats" evidence="2">
    <location>
        <begin position="229"/>
        <end position="272"/>
    </location>
</feature>
<name>A0ABR1ZUI0_9ROSI</name>
<keyword evidence="4" id="KW-1185">Reference proteome</keyword>
<evidence type="ECO:0000313" key="3">
    <source>
        <dbReference type="EMBL" id="KAK8484118.1"/>
    </source>
</evidence>
<evidence type="ECO:0000259" key="2">
    <source>
        <dbReference type="Pfam" id="PF25474"/>
    </source>
</evidence>
<protein>
    <recommendedName>
        <fullName evidence="2">TmcB/TmcC TPR repeats domain-containing protein</fullName>
    </recommendedName>
</protein>
<reference evidence="3 4" key="1">
    <citation type="journal article" date="2024" name="G3 (Bethesda)">
        <title>Genome assembly of Hibiscus sabdariffa L. provides insights into metabolisms of medicinal natural products.</title>
        <authorList>
            <person name="Kim T."/>
        </authorList>
    </citation>
    <scope>NUCLEOTIDE SEQUENCE [LARGE SCALE GENOMIC DNA]</scope>
    <source>
        <strain evidence="3">TK-2024</strain>
        <tissue evidence="3">Old leaves</tissue>
    </source>
</reference>
<dbReference type="InterPro" id="IPR057352">
    <property type="entry name" value="TPR_TmcB/C"/>
</dbReference>
<organism evidence="3 4">
    <name type="scientific">Hibiscus sabdariffa</name>
    <name type="common">roselle</name>
    <dbReference type="NCBI Taxonomy" id="183260"/>
    <lineage>
        <taxon>Eukaryota</taxon>
        <taxon>Viridiplantae</taxon>
        <taxon>Streptophyta</taxon>
        <taxon>Embryophyta</taxon>
        <taxon>Tracheophyta</taxon>
        <taxon>Spermatophyta</taxon>
        <taxon>Magnoliopsida</taxon>
        <taxon>eudicotyledons</taxon>
        <taxon>Gunneridae</taxon>
        <taxon>Pentapetalae</taxon>
        <taxon>rosids</taxon>
        <taxon>malvids</taxon>
        <taxon>Malvales</taxon>
        <taxon>Malvaceae</taxon>
        <taxon>Malvoideae</taxon>
        <taxon>Hibiscus</taxon>
    </lineage>
</organism>
<dbReference type="PANTHER" id="PTHR26312">
    <property type="entry name" value="TETRATRICOPEPTIDE REPEAT PROTEIN 5"/>
    <property type="match status" value="1"/>
</dbReference>
<dbReference type="PANTHER" id="PTHR26312:SF123">
    <property type="entry name" value="TETRATRICOPEPTIDE REPEAT (TPR)-LIKE SUPERFAMILY PROTEIN"/>
    <property type="match status" value="1"/>
</dbReference>
<dbReference type="SUPFAM" id="SSF48452">
    <property type="entry name" value="TPR-like"/>
    <property type="match status" value="1"/>
</dbReference>
<dbReference type="InterPro" id="IPR011990">
    <property type="entry name" value="TPR-like_helical_dom_sf"/>
</dbReference>
<dbReference type="Pfam" id="PF25474">
    <property type="entry name" value="TPR_TmcB"/>
    <property type="match status" value="1"/>
</dbReference>
<evidence type="ECO:0000313" key="4">
    <source>
        <dbReference type="Proteomes" id="UP001396334"/>
    </source>
</evidence>
<dbReference type="EMBL" id="JBBPBN010000604">
    <property type="protein sequence ID" value="KAK8484118.1"/>
    <property type="molecule type" value="Genomic_DNA"/>
</dbReference>
<comment type="caution">
    <text evidence="3">The sequence shown here is derived from an EMBL/GenBank/DDBJ whole genome shotgun (WGS) entry which is preliminary data.</text>
</comment>
<proteinExistence type="predicted"/>
<dbReference type="Gene3D" id="1.25.40.10">
    <property type="entry name" value="Tetratricopeptide repeat domain"/>
    <property type="match status" value="1"/>
</dbReference>
<evidence type="ECO:0000256" key="1">
    <source>
        <dbReference type="SAM" id="MobiDB-lite"/>
    </source>
</evidence>
<accession>A0ABR1ZUI0</accession>
<sequence length="346" mass="37820">MIKVNPVNLNPAGSGIDDQHQAGKDTNGNQAGQEIRDINLAFSNSLHSSQKLLINKSKEDFIENGKLDICAPSDEAKDTDMVPVMKAAILRAGSLPVPSSPLSGTPRVSLSRQGSLGGVFSGERSGFSLSSPIVSLHFPMDKRKPKGTRTQLRRAFSDTDIIRSEPRVPAGSRCFTAGIPEEEYVSDCEVDSEFRTEFGISLEEIGFSGDGFGSGGKFGGDDSYGDKSKIGDYYREMLKLNPGDSLLLRNYGKFLHEVEKDMDGAEEYYGRAILASPGDGEVLCLYGKLIWERHRDESRAKSYFDRALTASPDDCMVLGSYAHFLWDAEEDEDEEVGVSRVMAAAF</sequence>
<gene>
    <name evidence="3" type="ORF">V6N11_034457</name>
</gene>
<feature type="region of interest" description="Disordered" evidence="1">
    <location>
        <begin position="1"/>
        <end position="30"/>
    </location>
</feature>
<dbReference type="Proteomes" id="UP001396334">
    <property type="component" value="Unassembled WGS sequence"/>
</dbReference>